<dbReference type="SUPFAM" id="SSF56112">
    <property type="entry name" value="Protein kinase-like (PK-like)"/>
    <property type="match status" value="1"/>
</dbReference>
<dbReference type="InterPro" id="IPR011009">
    <property type="entry name" value="Kinase-like_dom_sf"/>
</dbReference>
<dbReference type="PROSITE" id="PS50011">
    <property type="entry name" value="PROTEIN_KINASE_DOM"/>
    <property type="match status" value="1"/>
</dbReference>
<dbReference type="VEuPathDB" id="VectorBase:ACMO_008258"/>
<keyword evidence="3 9" id="KW-0547">Nucleotide-binding</keyword>
<dbReference type="SMART" id="SM00220">
    <property type="entry name" value="S_TKc"/>
    <property type="match status" value="1"/>
</dbReference>
<dbReference type="GO" id="GO:0004674">
    <property type="term" value="F:protein serine/threonine kinase activity"/>
    <property type="evidence" value="ECO:0007669"/>
    <property type="project" value="UniProtKB-KW"/>
</dbReference>
<evidence type="ECO:0000256" key="6">
    <source>
        <dbReference type="ARBA" id="ARBA00047899"/>
    </source>
</evidence>
<evidence type="ECO:0000256" key="1">
    <source>
        <dbReference type="ARBA" id="ARBA00022527"/>
    </source>
</evidence>
<dbReference type="VEuPathDB" id="VectorBase:ACON012876"/>
<keyword evidence="12" id="KW-1185">Reference proteome</keyword>
<dbReference type="EnsemblMetazoa" id="ACON012876-RA">
    <property type="protein sequence ID" value="ACON012876-PA"/>
    <property type="gene ID" value="ACON012876"/>
</dbReference>
<evidence type="ECO:0000256" key="2">
    <source>
        <dbReference type="ARBA" id="ARBA00022679"/>
    </source>
</evidence>
<accession>A0A6E8W8I3</accession>
<evidence type="ECO:0000313" key="11">
    <source>
        <dbReference type="EnsemblMetazoa" id="ACON012876-PA"/>
    </source>
</evidence>
<feature type="binding site" evidence="9">
    <location>
        <position position="26"/>
    </location>
    <ligand>
        <name>ATP</name>
        <dbReference type="ChEBI" id="CHEBI:30616"/>
    </ligand>
</feature>
<evidence type="ECO:0000313" key="12">
    <source>
        <dbReference type="Proteomes" id="UP001105220"/>
    </source>
</evidence>
<dbReference type="AlphaFoldDB" id="A0A6E8W8I3"/>
<dbReference type="Proteomes" id="UP001105220">
    <property type="component" value="Unplaced"/>
</dbReference>
<proteinExistence type="predicted"/>
<evidence type="ECO:0000256" key="8">
    <source>
        <dbReference type="PIRSR" id="PIRSR630616-1"/>
    </source>
</evidence>
<protein>
    <submittedName>
        <fullName evidence="11">Aurora kinase</fullName>
    </submittedName>
</protein>
<comment type="catalytic activity">
    <reaction evidence="7">
        <text>L-seryl-[protein] + ATP = O-phospho-L-seryl-[protein] + ADP + H(+)</text>
        <dbReference type="Rhea" id="RHEA:17989"/>
        <dbReference type="Rhea" id="RHEA-COMP:9863"/>
        <dbReference type="Rhea" id="RHEA-COMP:11604"/>
        <dbReference type="ChEBI" id="CHEBI:15378"/>
        <dbReference type="ChEBI" id="CHEBI:29999"/>
        <dbReference type="ChEBI" id="CHEBI:30616"/>
        <dbReference type="ChEBI" id="CHEBI:83421"/>
        <dbReference type="ChEBI" id="CHEBI:456216"/>
        <dbReference type="EC" id="2.7.11.1"/>
    </reaction>
</comment>
<dbReference type="Pfam" id="PF00069">
    <property type="entry name" value="Pkinase"/>
    <property type="match status" value="1"/>
</dbReference>
<evidence type="ECO:0000256" key="5">
    <source>
        <dbReference type="ARBA" id="ARBA00022840"/>
    </source>
</evidence>
<keyword evidence="4" id="KW-0418">Kinase</keyword>
<keyword evidence="1" id="KW-0723">Serine/threonine-protein kinase</keyword>
<dbReference type="PANTHER" id="PTHR24350">
    <property type="entry name" value="SERINE/THREONINE-PROTEIN KINASE IAL-RELATED"/>
    <property type="match status" value="1"/>
</dbReference>
<sequence>HERNVIHRDIPENLQLGHGGDLKIVDFGWSVYEPTLFRTPCVSLDYLSPEIVHGQPHIKTVDLSNLGVLAYKLLCGKVPVLATTYEETYYKIMKLQFKMPPDMTKPAAHLISRLFVKDLASRMPLKHVASIPGFWCTCTKSK</sequence>
<dbReference type="FunFam" id="1.10.510.10:FF:002042">
    <property type="match status" value="1"/>
</dbReference>
<dbReference type="InterPro" id="IPR030616">
    <property type="entry name" value="Aur-like"/>
</dbReference>
<keyword evidence="2" id="KW-0808">Transferase</keyword>
<keyword evidence="5 9" id="KW-0067">ATP-binding</keyword>
<feature type="domain" description="Protein kinase" evidence="10">
    <location>
        <begin position="1"/>
        <end position="134"/>
    </location>
</feature>
<feature type="active site" description="Proton acceptor" evidence="8">
    <location>
        <position position="9"/>
    </location>
</feature>
<reference evidence="11" key="2">
    <citation type="submission" date="2020-05" db="UniProtKB">
        <authorList>
            <consortium name="EnsemblMetazoa"/>
        </authorList>
    </citation>
    <scope>IDENTIFICATION</scope>
    <source>
        <strain evidence="11">Ngousso</strain>
    </source>
</reference>
<organism evidence="11 12">
    <name type="scientific">Anopheles coluzzii</name>
    <name type="common">African malaria mosquito</name>
    <dbReference type="NCBI Taxonomy" id="1518534"/>
    <lineage>
        <taxon>Eukaryota</taxon>
        <taxon>Metazoa</taxon>
        <taxon>Ecdysozoa</taxon>
        <taxon>Arthropoda</taxon>
        <taxon>Hexapoda</taxon>
        <taxon>Insecta</taxon>
        <taxon>Pterygota</taxon>
        <taxon>Neoptera</taxon>
        <taxon>Endopterygota</taxon>
        <taxon>Diptera</taxon>
        <taxon>Nematocera</taxon>
        <taxon>Culicoidea</taxon>
        <taxon>Culicidae</taxon>
        <taxon>Anophelinae</taxon>
        <taxon>Anopheles</taxon>
    </lineage>
</organism>
<reference key="1">
    <citation type="journal article" date="2019" name="Genes (Basel)">
        <title>A High-Quality De novo Genome Assembly from a Single Mosquito Using PacBio Sequencing.</title>
        <authorList>
            <person name="Kingan S.B."/>
            <person name="Heaton H."/>
            <person name="Cudini J."/>
            <person name="Lambert C.C."/>
            <person name="Baybayan P."/>
            <person name="Galvin B.D."/>
            <person name="Durbin R."/>
            <person name="Korlach J."/>
            <person name="Lawniczak M.K.N."/>
        </authorList>
    </citation>
    <scope>NUCLEOTIDE SEQUENCE [LARGE SCALE GENOMIC DNA]</scope>
    <source>
        <strain>Mali-NIH</strain>
    </source>
</reference>
<evidence type="ECO:0000259" key="10">
    <source>
        <dbReference type="PROSITE" id="PS50011"/>
    </source>
</evidence>
<dbReference type="VEuPathDB" id="VectorBase:ACON2_035930"/>
<feature type="binding site" evidence="9">
    <location>
        <begin position="12"/>
        <end position="13"/>
    </location>
    <ligand>
        <name>ATP</name>
        <dbReference type="ChEBI" id="CHEBI:30616"/>
    </ligand>
</feature>
<dbReference type="GO" id="GO:0005524">
    <property type="term" value="F:ATP binding"/>
    <property type="evidence" value="ECO:0007669"/>
    <property type="project" value="UniProtKB-KW"/>
</dbReference>
<evidence type="ECO:0000256" key="4">
    <source>
        <dbReference type="ARBA" id="ARBA00022777"/>
    </source>
</evidence>
<comment type="catalytic activity">
    <reaction evidence="6">
        <text>L-threonyl-[protein] + ATP = O-phospho-L-threonyl-[protein] + ADP + H(+)</text>
        <dbReference type="Rhea" id="RHEA:46608"/>
        <dbReference type="Rhea" id="RHEA-COMP:11060"/>
        <dbReference type="Rhea" id="RHEA-COMP:11605"/>
        <dbReference type="ChEBI" id="CHEBI:15378"/>
        <dbReference type="ChEBI" id="CHEBI:30013"/>
        <dbReference type="ChEBI" id="CHEBI:30616"/>
        <dbReference type="ChEBI" id="CHEBI:61977"/>
        <dbReference type="ChEBI" id="CHEBI:456216"/>
        <dbReference type="EC" id="2.7.11.1"/>
    </reaction>
</comment>
<evidence type="ECO:0000256" key="9">
    <source>
        <dbReference type="PIRSR" id="PIRSR630616-2"/>
    </source>
</evidence>
<dbReference type="Gene3D" id="1.10.510.10">
    <property type="entry name" value="Transferase(Phosphotransferase) domain 1"/>
    <property type="match status" value="1"/>
</dbReference>
<evidence type="ECO:0000256" key="7">
    <source>
        <dbReference type="ARBA" id="ARBA00048679"/>
    </source>
</evidence>
<evidence type="ECO:0000256" key="3">
    <source>
        <dbReference type="ARBA" id="ARBA00022741"/>
    </source>
</evidence>
<dbReference type="InterPro" id="IPR000719">
    <property type="entry name" value="Prot_kinase_dom"/>
</dbReference>
<name>A0A6E8W8I3_ANOCL</name>